<feature type="domain" description="Tr-type G" evidence="6">
    <location>
        <begin position="1"/>
        <end position="235"/>
    </location>
</feature>
<dbReference type="PROSITE" id="PS00301">
    <property type="entry name" value="G_TR_1"/>
    <property type="match status" value="1"/>
</dbReference>
<dbReference type="InterPro" id="IPR027417">
    <property type="entry name" value="P-loop_NTPase"/>
</dbReference>
<reference evidence="7 8" key="1">
    <citation type="submission" date="2021-10" db="EMBL/GenBank/DDBJ databases">
        <title>Anaerobic single-cell dispensing facilitates the cultivation of human gut bacteria.</title>
        <authorList>
            <person name="Afrizal A."/>
        </authorList>
    </citation>
    <scope>NUCLEOTIDE SEQUENCE [LARGE SCALE GENOMIC DNA]</scope>
    <source>
        <strain evidence="7 8">CLA-AA-H273</strain>
    </source>
</reference>
<evidence type="ECO:0000313" key="7">
    <source>
        <dbReference type="EMBL" id="MCC2121014.1"/>
    </source>
</evidence>
<dbReference type="Pfam" id="PF03764">
    <property type="entry name" value="EFG_IV"/>
    <property type="match status" value="1"/>
</dbReference>
<name>A0AAE3A416_9FIRM</name>
<organism evidence="7 8">
    <name type="scientific">Waltera acetigignens</name>
    <dbReference type="NCBI Taxonomy" id="2981769"/>
    <lineage>
        <taxon>Bacteria</taxon>
        <taxon>Bacillati</taxon>
        <taxon>Bacillota</taxon>
        <taxon>Clostridia</taxon>
        <taxon>Lachnospirales</taxon>
        <taxon>Lachnospiraceae</taxon>
        <taxon>Waltera</taxon>
    </lineage>
</organism>
<dbReference type="Pfam" id="PF05991">
    <property type="entry name" value="NYN_YacP"/>
    <property type="match status" value="1"/>
</dbReference>
<dbReference type="PROSITE" id="PS51722">
    <property type="entry name" value="G_TR_2"/>
    <property type="match status" value="1"/>
</dbReference>
<evidence type="ECO:0000256" key="5">
    <source>
        <dbReference type="SAM" id="MobiDB-lite"/>
    </source>
</evidence>
<sequence>MKKSIVGILAHVDAGKTTLAESLLCACGVIERAGRVDHGDAFLDNGDMERKRGITIFSKQARIRWKDVDITLLDTPGHVDFSAEMERTLQVLDAAVLVIDGSDGVQGDVHTLWRLLKRYEVPVFLFVNKMDQPGTDPEKVLTELQKKLDSNITSVGKLLQPGDNEGERETELEHAAMCSEALMEEYLETGELSAENISDTVAERKLFPCFFGSALKQWGITELLDGLNAYLPQPEYPEEFGARVYKIGRDNAGIRLSYLKVTGGSLRVKMPVGNSRSGAGEEIWEEKCDQLRLYNGGSYEAVDTVKAGEVCAVTGLTKTFAGQGLGYESENSTPILEPVLTYRLLLPPEVDPVVALGKLRQLEEEEPQLHVLWQEENREIHMQVMGQVQMEILKNILWERFGLEVEFDAGSIVYKETLAEPVEGIGHFEPLRHYAEVHLLLEPGERGSGLQFASLCSEDMLDRNWQRLILTHLEEKRHVGVLIGSELTDLRILLIAGKAHTKHTEGGDFRQATYRAVRQGMRSGKSILLEPWFSFRLEVPTENLGRAMSDITRMNGSFEAPETEGNNSVLTGSVPVASMGDYGKEVASYTKGHGRLSCTLKGYEPCHNPEEVMAEIGYDPEADVVNPTGSVFCAHGAGFQVSWDQVPEYAHVESGWKPEKEGTKDADGISDAGLQAVNRQQGAIRQTGGGVERIISQEEIEEIFRQTYGKKAEDPHRFRRYHTSSGNRGSYTGSLAGSAGDTGMRKVVPQEKPEEYLLVDGYNIIFAWPELRELAKINLDSARDKLMDILCNYQGYQGCRLILVYDAYKVKDNPGSTMKYHNIEVVYTKEAETADQYIERTTHQLGAKPQKYRVTVATSDALEQMIIWGNGATRMSALGLKAAVEAAGAEYFK</sequence>
<dbReference type="InterPro" id="IPR005517">
    <property type="entry name" value="Transl_elong_EFG/EF2_IV"/>
</dbReference>
<dbReference type="InterPro" id="IPR035647">
    <property type="entry name" value="EFG_III/V"/>
</dbReference>
<gene>
    <name evidence="7" type="ORF">LKD75_15730</name>
</gene>
<dbReference type="Proteomes" id="UP001197795">
    <property type="component" value="Unassembled WGS sequence"/>
</dbReference>
<dbReference type="GO" id="GO:0032790">
    <property type="term" value="P:ribosome disassembly"/>
    <property type="evidence" value="ECO:0007669"/>
    <property type="project" value="TreeGrafter"/>
</dbReference>
<dbReference type="InterPro" id="IPR000795">
    <property type="entry name" value="T_Tr_GTP-bd_dom"/>
</dbReference>
<evidence type="ECO:0000256" key="1">
    <source>
        <dbReference type="ARBA" id="ARBA00022741"/>
    </source>
</evidence>
<dbReference type="InterPro" id="IPR031157">
    <property type="entry name" value="G_TR_CS"/>
</dbReference>
<dbReference type="PRINTS" id="PR00315">
    <property type="entry name" value="ELONGATNFCT"/>
</dbReference>
<dbReference type="GO" id="GO:0046677">
    <property type="term" value="P:response to antibiotic"/>
    <property type="evidence" value="ECO:0007669"/>
    <property type="project" value="UniProtKB-KW"/>
</dbReference>
<dbReference type="Gene3D" id="3.40.50.300">
    <property type="entry name" value="P-loop containing nucleotide triphosphate hydrolases"/>
    <property type="match status" value="1"/>
</dbReference>
<evidence type="ECO:0000259" key="6">
    <source>
        <dbReference type="PROSITE" id="PS51722"/>
    </source>
</evidence>
<dbReference type="InterPro" id="IPR020568">
    <property type="entry name" value="Ribosomal_Su5_D2-typ_SF"/>
</dbReference>
<dbReference type="GO" id="GO:0005525">
    <property type="term" value="F:GTP binding"/>
    <property type="evidence" value="ECO:0007669"/>
    <property type="project" value="UniProtKB-KW"/>
</dbReference>
<dbReference type="GO" id="GO:0003924">
    <property type="term" value="F:GTPase activity"/>
    <property type="evidence" value="ECO:0007669"/>
    <property type="project" value="InterPro"/>
</dbReference>
<dbReference type="EMBL" id="JAJEPV010000053">
    <property type="protein sequence ID" value="MCC2121014.1"/>
    <property type="molecule type" value="Genomic_DNA"/>
</dbReference>
<dbReference type="SMART" id="SM00889">
    <property type="entry name" value="EFG_IV"/>
    <property type="match status" value="1"/>
</dbReference>
<evidence type="ECO:0000256" key="3">
    <source>
        <dbReference type="ARBA" id="ARBA00023134"/>
    </source>
</evidence>
<keyword evidence="8" id="KW-1185">Reference proteome</keyword>
<dbReference type="SMART" id="SM00838">
    <property type="entry name" value="EFG_C"/>
    <property type="match status" value="1"/>
</dbReference>
<dbReference type="Gene3D" id="3.30.70.240">
    <property type="match status" value="1"/>
</dbReference>
<dbReference type="InterPro" id="IPR035650">
    <property type="entry name" value="Tet_C"/>
</dbReference>
<dbReference type="NCBIfam" id="TIGR00231">
    <property type="entry name" value="small_GTP"/>
    <property type="match status" value="1"/>
</dbReference>
<dbReference type="SUPFAM" id="SSF54211">
    <property type="entry name" value="Ribosomal protein S5 domain 2-like"/>
    <property type="match status" value="1"/>
</dbReference>
<comment type="caution">
    <text evidence="7">The sequence shown here is derived from an EMBL/GenBank/DDBJ whole genome shotgun (WGS) entry which is preliminary data.</text>
</comment>
<keyword evidence="4" id="KW-0046">Antibiotic resistance</keyword>
<dbReference type="InterPro" id="IPR010298">
    <property type="entry name" value="YacP-like"/>
</dbReference>
<evidence type="ECO:0000256" key="2">
    <source>
        <dbReference type="ARBA" id="ARBA00022917"/>
    </source>
</evidence>
<evidence type="ECO:0000313" key="8">
    <source>
        <dbReference type="Proteomes" id="UP001197795"/>
    </source>
</evidence>
<dbReference type="InterPro" id="IPR000640">
    <property type="entry name" value="EFG_V-like"/>
</dbReference>
<proteinExistence type="predicted"/>
<dbReference type="PANTHER" id="PTHR43261:SF1">
    <property type="entry name" value="RIBOSOME-RELEASING FACTOR 2, MITOCHONDRIAL"/>
    <property type="match status" value="1"/>
</dbReference>
<dbReference type="CDD" id="cd10912">
    <property type="entry name" value="PIN_YacP-like"/>
    <property type="match status" value="1"/>
</dbReference>
<dbReference type="Gene3D" id="3.30.70.870">
    <property type="entry name" value="Elongation Factor G (Translational Gtpase), domain 3"/>
    <property type="match status" value="1"/>
</dbReference>
<dbReference type="PRINTS" id="PR01037">
    <property type="entry name" value="TCRTETOQM"/>
</dbReference>
<feature type="compositionally biased region" description="Polar residues" evidence="5">
    <location>
        <begin position="723"/>
        <end position="735"/>
    </location>
</feature>
<dbReference type="SUPFAM" id="SSF54980">
    <property type="entry name" value="EF-G C-terminal domain-like"/>
    <property type="match status" value="2"/>
</dbReference>
<feature type="region of interest" description="Disordered" evidence="5">
    <location>
        <begin position="721"/>
        <end position="743"/>
    </location>
</feature>
<dbReference type="RefSeq" id="WP_227733847.1">
    <property type="nucleotide sequence ID" value="NZ_JAJEPV010000053.1"/>
</dbReference>
<dbReference type="GO" id="GO:0006412">
    <property type="term" value="P:translation"/>
    <property type="evidence" value="ECO:0007669"/>
    <property type="project" value="UniProtKB-KW"/>
</dbReference>
<keyword evidence="3" id="KW-0342">GTP-binding</keyword>
<dbReference type="InterPro" id="IPR005225">
    <property type="entry name" value="Small_GTP-bd"/>
</dbReference>
<accession>A0AAE3A416</accession>
<dbReference type="Pfam" id="PF00679">
    <property type="entry name" value="EFG_C"/>
    <property type="match status" value="1"/>
</dbReference>
<keyword evidence="1" id="KW-0547">Nucleotide-binding</keyword>
<dbReference type="SUPFAM" id="SSF52540">
    <property type="entry name" value="P-loop containing nucleoside triphosphate hydrolases"/>
    <property type="match status" value="1"/>
</dbReference>
<dbReference type="CDD" id="cd03711">
    <property type="entry name" value="Tet_C"/>
    <property type="match status" value="1"/>
</dbReference>
<protein>
    <submittedName>
        <fullName evidence="7">TetM/TetW/TetO/TetS family tetracycline resistance ribosomal protection protein</fullName>
    </submittedName>
</protein>
<dbReference type="InterPro" id="IPR009000">
    <property type="entry name" value="Transl_B-barrel_sf"/>
</dbReference>
<dbReference type="Gene3D" id="3.30.230.10">
    <property type="match status" value="1"/>
</dbReference>
<dbReference type="Pfam" id="PF00009">
    <property type="entry name" value="GTP_EFTU"/>
    <property type="match status" value="1"/>
</dbReference>
<dbReference type="PANTHER" id="PTHR43261">
    <property type="entry name" value="TRANSLATION ELONGATION FACTOR G-RELATED"/>
    <property type="match status" value="1"/>
</dbReference>
<dbReference type="InterPro" id="IPR014721">
    <property type="entry name" value="Ribsml_uS5_D2-typ_fold_subgr"/>
</dbReference>
<dbReference type="AlphaFoldDB" id="A0AAE3A416"/>
<dbReference type="Gene3D" id="2.40.30.10">
    <property type="entry name" value="Translation factors"/>
    <property type="match status" value="1"/>
</dbReference>
<keyword evidence="2" id="KW-0648">Protein biosynthesis</keyword>
<dbReference type="SUPFAM" id="SSF50447">
    <property type="entry name" value="Translation proteins"/>
    <property type="match status" value="1"/>
</dbReference>
<evidence type="ECO:0000256" key="4">
    <source>
        <dbReference type="ARBA" id="ARBA00023251"/>
    </source>
</evidence>